<dbReference type="Proteomes" id="UP000030751">
    <property type="component" value="Unassembled WGS sequence"/>
</dbReference>
<protein>
    <submittedName>
        <fullName evidence="1">Uncharacterized protein</fullName>
    </submittedName>
</protein>
<evidence type="ECO:0000313" key="1">
    <source>
        <dbReference type="EMBL" id="EXA46505.1"/>
    </source>
</evidence>
<reference evidence="1" key="1">
    <citation type="submission" date="2011-10" db="EMBL/GenBank/DDBJ databases">
        <title>The Genome Sequence of Fusarium oxysporum HDV247.</title>
        <authorList>
            <consortium name="The Broad Institute Genome Sequencing Platform"/>
            <person name="Ma L.-J."/>
            <person name="Gale L.R."/>
            <person name="Schwartz D.C."/>
            <person name="Zhou S."/>
            <person name="Corby-Kistler H."/>
            <person name="Young S.K."/>
            <person name="Zeng Q."/>
            <person name="Gargeya S."/>
            <person name="Fitzgerald M."/>
            <person name="Haas B."/>
            <person name="Abouelleil A."/>
            <person name="Alvarado L."/>
            <person name="Arachchi H.M."/>
            <person name="Berlin A."/>
            <person name="Brown A."/>
            <person name="Chapman S.B."/>
            <person name="Chen Z."/>
            <person name="Dunbar C."/>
            <person name="Freedman E."/>
            <person name="Gearin G."/>
            <person name="Goldberg J."/>
            <person name="Griggs A."/>
            <person name="Gujja S."/>
            <person name="Heiman D."/>
            <person name="Howarth C."/>
            <person name="Larson L."/>
            <person name="Lui A."/>
            <person name="MacDonald P.J.P."/>
            <person name="Montmayeur A."/>
            <person name="Murphy C."/>
            <person name="Neiman D."/>
            <person name="Pearson M."/>
            <person name="Priest M."/>
            <person name="Roberts A."/>
            <person name="Saif S."/>
            <person name="Shea T."/>
            <person name="Shenoy N."/>
            <person name="Sisk P."/>
            <person name="Stolte C."/>
            <person name="Sykes S."/>
            <person name="Wortman J."/>
            <person name="Nusbaum C."/>
            <person name="Birren B."/>
        </authorList>
    </citation>
    <scope>NUCLEOTIDE SEQUENCE [LARGE SCALE GENOMIC DNA]</scope>
    <source>
        <strain evidence="1">HDV247</strain>
    </source>
</reference>
<dbReference type="OrthoDB" id="5100145at2759"/>
<reference evidence="1" key="2">
    <citation type="submission" date="2012-05" db="EMBL/GenBank/DDBJ databases">
        <title>Annotation of the Genome Sequence of Fusarium oxysporum HDV247.</title>
        <authorList>
            <consortium name="The Broad Institute Genomics Platform"/>
            <person name="Ma L.-J."/>
            <person name="Corby-Kistler H."/>
            <person name="Broz K."/>
            <person name="Gale L.R."/>
            <person name="Jonkers W."/>
            <person name="O'Donnell K."/>
            <person name="Ploetz R."/>
            <person name="Steinberg C."/>
            <person name="Schwartz D.C."/>
            <person name="VanEtten H."/>
            <person name="Zhou S."/>
            <person name="Young S.K."/>
            <person name="Zeng Q."/>
            <person name="Gargeya S."/>
            <person name="Fitzgerald M."/>
            <person name="Abouelleil A."/>
            <person name="Alvarado L."/>
            <person name="Chapman S.B."/>
            <person name="Gainer-Dewar J."/>
            <person name="Goldberg J."/>
            <person name="Griggs A."/>
            <person name="Gujja S."/>
            <person name="Hansen M."/>
            <person name="Howarth C."/>
            <person name="Imamovic A."/>
            <person name="Ireland A."/>
            <person name="Larimer J."/>
            <person name="McCowan C."/>
            <person name="Murphy C."/>
            <person name="Pearson M."/>
            <person name="Poon T.W."/>
            <person name="Priest M."/>
            <person name="Roberts A."/>
            <person name="Saif S."/>
            <person name="Shea T."/>
            <person name="Sykes S."/>
            <person name="Wortman J."/>
            <person name="Nusbaum C."/>
            <person name="Birren B."/>
        </authorList>
    </citation>
    <scope>NUCLEOTIDE SEQUENCE</scope>
    <source>
        <strain evidence="1">HDV247</strain>
    </source>
</reference>
<proteinExistence type="predicted"/>
<dbReference type="AlphaFoldDB" id="W9Q3T6"/>
<organism evidence="1">
    <name type="scientific">Fusarium oxysporum f. sp. pisi HDV247</name>
    <dbReference type="NCBI Taxonomy" id="1080344"/>
    <lineage>
        <taxon>Eukaryota</taxon>
        <taxon>Fungi</taxon>
        <taxon>Dikarya</taxon>
        <taxon>Ascomycota</taxon>
        <taxon>Pezizomycotina</taxon>
        <taxon>Sordariomycetes</taxon>
        <taxon>Hypocreomycetidae</taxon>
        <taxon>Hypocreales</taxon>
        <taxon>Nectriaceae</taxon>
        <taxon>Fusarium</taxon>
        <taxon>Fusarium oxysporum species complex</taxon>
    </lineage>
</organism>
<dbReference type="EMBL" id="JH650970">
    <property type="protein sequence ID" value="EXA46505.1"/>
    <property type="molecule type" value="Genomic_DNA"/>
</dbReference>
<dbReference type="HOGENOM" id="CLU_746054_0_0_1"/>
<gene>
    <name evidence="1" type="ORF">FOVG_03873</name>
</gene>
<accession>W9Q3T6</accession>
<name>W9Q3T6_FUSOX</name>
<sequence>MDTTSPSFPNTIMAIDGLLASLVYLDDTRSSATHVPSAELRDMARWQDILDFRIEVKQYWDALTNITQTEDLPGLNSLLKAFPTPVHLYEAAIFTFRNTLTGPEPDSLENIFAICSLSYVASICSRRTGKPDIDNIFRDINIWRVSIGDPQNRQLFNDLIQRLWGGGGDTTTSPFRTEQSLQFNHARHLIIRRFFRPVLGRSLRRARLSPRLNFQMTGTTPGSHPTVLDIPERQLSAGDLRQSAVMNILINFLANCGDLMDILSGHGATTKEPHSDVSLEVKNFTQALRRHHSFEDPSARGILAIVDRFVDLKYFLNIDEIRDYIIIV</sequence>